<keyword evidence="2" id="KW-1185">Reference proteome</keyword>
<gene>
    <name evidence="1" type="ORF">C0Z19_01240</name>
</gene>
<protein>
    <submittedName>
        <fullName evidence="1">Uncharacterized protein</fullName>
    </submittedName>
</protein>
<dbReference type="Proteomes" id="UP000235347">
    <property type="component" value="Unassembled WGS sequence"/>
</dbReference>
<dbReference type="EMBL" id="PNYB01000001">
    <property type="protein sequence ID" value="PMS28569.1"/>
    <property type="molecule type" value="Genomic_DNA"/>
</dbReference>
<name>A0A2N7WGG7_9BURK</name>
<organism evidence="1 2">
    <name type="scientific">Trinickia soli</name>
    <dbReference type="NCBI Taxonomy" id="380675"/>
    <lineage>
        <taxon>Bacteria</taxon>
        <taxon>Pseudomonadati</taxon>
        <taxon>Pseudomonadota</taxon>
        <taxon>Betaproteobacteria</taxon>
        <taxon>Burkholderiales</taxon>
        <taxon>Burkholderiaceae</taxon>
        <taxon>Trinickia</taxon>
    </lineage>
</organism>
<sequence>MTRKTRNASQLQEEVSRRIHRIHEIVEDGVKIRVPRPQKQPPDTTGCNWTMKHFGNAVGYERFVDDVLTAVRAEYHLSDTDDVKDVRSLFGE</sequence>
<evidence type="ECO:0000313" key="1">
    <source>
        <dbReference type="EMBL" id="PMS28569.1"/>
    </source>
</evidence>
<accession>A0A2N7WGG7</accession>
<reference evidence="1 2" key="1">
    <citation type="submission" date="2018-01" db="EMBL/GenBank/DDBJ databases">
        <title>Whole genome analyses suggest that Burkholderia sensu lato contains two further novel genera in the rhizoxinica-symbiotica group Mycetohabitans gen. nov., and Trinickia gen. nov.: implications for the evolution of diazotrophy and nodulation in the Burkholderiaceae.</title>
        <authorList>
            <person name="Estrada-de los Santos P."/>
            <person name="Palmer M."/>
            <person name="Chavez-Ramirez B."/>
            <person name="Beukes C."/>
            <person name="Steenkamp E.T."/>
            <person name="Hirsch A.M."/>
            <person name="Manyaka P."/>
            <person name="Maluk M."/>
            <person name="Lafos M."/>
            <person name="Crook M."/>
            <person name="Gross E."/>
            <person name="Simon M.F."/>
            <person name="Bueno dos Reis Junior F."/>
            <person name="Poole P.S."/>
            <person name="Venter S.N."/>
            <person name="James E.K."/>
        </authorList>
    </citation>
    <scope>NUCLEOTIDE SEQUENCE [LARGE SCALE GENOMIC DNA]</scope>
    <source>
        <strain evidence="1 2">GP25-8</strain>
    </source>
</reference>
<dbReference type="RefSeq" id="WP_102608157.1">
    <property type="nucleotide sequence ID" value="NZ_CADIKD010000006.1"/>
</dbReference>
<comment type="caution">
    <text evidence="1">The sequence shown here is derived from an EMBL/GenBank/DDBJ whole genome shotgun (WGS) entry which is preliminary data.</text>
</comment>
<proteinExistence type="predicted"/>
<dbReference type="AlphaFoldDB" id="A0A2N7WGG7"/>
<evidence type="ECO:0000313" key="2">
    <source>
        <dbReference type="Proteomes" id="UP000235347"/>
    </source>
</evidence>